<evidence type="ECO:0000313" key="3">
    <source>
        <dbReference type="Proteomes" id="UP000007879"/>
    </source>
</evidence>
<dbReference type="KEGG" id="aqu:109589228"/>
<dbReference type="AlphaFoldDB" id="A0AAN0JVH6"/>
<dbReference type="RefSeq" id="XP_019860898.1">
    <property type="nucleotide sequence ID" value="XM_020005339.1"/>
</dbReference>
<proteinExistence type="predicted"/>
<accession>A0AAN0JVH6</accession>
<keyword evidence="3" id="KW-1185">Reference proteome</keyword>
<reference evidence="2" key="2">
    <citation type="submission" date="2024-06" db="UniProtKB">
        <authorList>
            <consortium name="EnsemblMetazoa"/>
        </authorList>
    </citation>
    <scope>IDENTIFICATION</scope>
</reference>
<dbReference type="PANTHER" id="PTHR31025">
    <property type="entry name" value="SI:CH211-196P9.1-RELATED"/>
    <property type="match status" value="1"/>
</dbReference>
<evidence type="ECO:0000313" key="2">
    <source>
        <dbReference type="EnsemblMetazoa" id="XP_019860898.1"/>
    </source>
</evidence>
<feature type="compositionally biased region" description="Low complexity" evidence="1">
    <location>
        <begin position="85"/>
        <end position="102"/>
    </location>
</feature>
<feature type="region of interest" description="Disordered" evidence="1">
    <location>
        <begin position="85"/>
        <end position="123"/>
    </location>
</feature>
<dbReference type="EnsemblMetazoa" id="XM_020005339.1">
    <property type="protein sequence ID" value="XP_019860898.1"/>
    <property type="gene ID" value="LOC109589228"/>
</dbReference>
<name>A0AAN0JVH6_AMPQE</name>
<evidence type="ECO:0000256" key="1">
    <source>
        <dbReference type="SAM" id="MobiDB-lite"/>
    </source>
</evidence>
<dbReference type="PANTHER" id="PTHR31025:SF9">
    <property type="entry name" value="SI:DKEY-286J15.1"/>
    <property type="match status" value="1"/>
</dbReference>
<protein>
    <submittedName>
        <fullName evidence="2">Uncharacterized protein</fullName>
    </submittedName>
</protein>
<dbReference type="GeneID" id="109589228"/>
<sequence length="511" mass="57757">MDLSSTAVADVRRILNEHEIEEDVIESLFDNGIDGESLVSLIGDLEEFKYLVPQSSTRMKIKRIVTEEFASFSEVSSIYPMNVKTSSTSSSQLSTSSDKSISPTRKRDMSPELSGSPPCKKKDTDVYGELKSKRLPKPCPIPPAFTPAVYNCIIKNEISGNLKYRMLRESASFFYGLCPDPTPSEYQEMAKILCNKYPMLQDVNCTEYWSTTRDYLSQRFRNIRRPNPGTKEELIGVSKLPPISPLAVVSNPPVSDEVSYDRNNSSLKTEFKKTNPNHLIMKKLIQLTHDHRRSEISTCQVRLNKIVETYPFFSKKIWILLEFELMTNKDIVTNMKREWNRLCPFIQSDNKTPIAPLISIDKQFRSGPTHELPAAFQIYDSSSDIDTIVSHNIFSEPRLVLIESDVSEGDIVQGFIVAEKTLIFEVTEFSVVDGLIALLASYYVFHISYPKQTPALSLMLFLQEQLMGTPDYTTSKKPARYKACVNALKKALTASEKATAESLGPVLEDDI</sequence>
<dbReference type="Proteomes" id="UP000007879">
    <property type="component" value="Unassembled WGS sequence"/>
</dbReference>
<reference evidence="3" key="1">
    <citation type="journal article" date="2010" name="Nature">
        <title>The Amphimedon queenslandica genome and the evolution of animal complexity.</title>
        <authorList>
            <person name="Srivastava M."/>
            <person name="Simakov O."/>
            <person name="Chapman J."/>
            <person name="Fahey B."/>
            <person name="Gauthier M.E."/>
            <person name="Mitros T."/>
            <person name="Richards G.S."/>
            <person name="Conaco C."/>
            <person name="Dacre M."/>
            <person name="Hellsten U."/>
            <person name="Larroux C."/>
            <person name="Putnam N.H."/>
            <person name="Stanke M."/>
            <person name="Adamska M."/>
            <person name="Darling A."/>
            <person name="Degnan S.M."/>
            <person name="Oakley T.H."/>
            <person name="Plachetzki D.C."/>
            <person name="Zhai Y."/>
            <person name="Adamski M."/>
            <person name="Calcino A."/>
            <person name="Cummins S.F."/>
            <person name="Goodstein D.M."/>
            <person name="Harris C."/>
            <person name="Jackson D.J."/>
            <person name="Leys S.P."/>
            <person name="Shu S."/>
            <person name="Woodcroft B.J."/>
            <person name="Vervoort M."/>
            <person name="Kosik K.S."/>
            <person name="Manning G."/>
            <person name="Degnan B.M."/>
            <person name="Rokhsar D.S."/>
        </authorList>
    </citation>
    <scope>NUCLEOTIDE SEQUENCE [LARGE SCALE GENOMIC DNA]</scope>
</reference>
<organism evidence="2 3">
    <name type="scientific">Amphimedon queenslandica</name>
    <name type="common">Sponge</name>
    <dbReference type="NCBI Taxonomy" id="400682"/>
    <lineage>
        <taxon>Eukaryota</taxon>
        <taxon>Metazoa</taxon>
        <taxon>Porifera</taxon>
        <taxon>Demospongiae</taxon>
        <taxon>Heteroscleromorpha</taxon>
        <taxon>Haplosclerida</taxon>
        <taxon>Niphatidae</taxon>
        <taxon>Amphimedon</taxon>
    </lineage>
</organism>